<dbReference type="OrthoDB" id="10467285at2759"/>
<protein>
    <submittedName>
        <fullName evidence="1">Receptor-like protein 12</fullName>
    </submittedName>
</protein>
<keyword evidence="2" id="KW-1185">Reference proteome</keyword>
<organism evidence="1 2">
    <name type="scientific">Pyrus ussuriensis x Pyrus communis</name>
    <dbReference type="NCBI Taxonomy" id="2448454"/>
    <lineage>
        <taxon>Eukaryota</taxon>
        <taxon>Viridiplantae</taxon>
        <taxon>Streptophyta</taxon>
        <taxon>Embryophyta</taxon>
        <taxon>Tracheophyta</taxon>
        <taxon>Spermatophyta</taxon>
        <taxon>Magnoliopsida</taxon>
        <taxon>eudicotyledons</taxon>
        <taxon>Gunneridae</taxon>
        <taxon>Pentapetalae</taxon>
        <taxon>rosids</taxon>
        <taxon>fabids</taxon>
        <taxon>Rosales</taxon>
        <taxon>Rosaceae</taxon>
        <taxon>Amygdaloideae</taxon>
        <taxon>Maleae</taxon>
        <taxon>Pyrus</taxon>
    </lineage>
</organism>
<sequence>MEKNSLQMKEEINKLCSLIGNLQRRLDLEYSTPENDRVRGMMREASPVEEPMIPLFPFLEEKRNKGKNKEESPGVVRVRNKAIIKRTHDNTMIDIDNFRQTPINMINLTWAEKGNGKATWEVKVERRPIDRPTEGAINLPKKPKATIIKGVMLQLIKRRNEEEHENNMSIMRAAERETSRNIFQRLKGYSQPKNLSEKFRNYEGSEKVKDKEAKIPKWVDVRLS</sequence>
<dbReference type="Proteomes" id="UP000327157">
    <property type="component" value="Chromosome 2"/>
</dbReference>
<evidence type="ECO:0000313" key="1">
    <source>
        <dbReference type="EMBL" id="KAB2627100.1"/>
    </source>
</evidence>
<proteinExistence type="predicted"/>
<reference evidence="1 2" key="3">
    <citation type="submission" date="2019-11" db="EMBL/GenBank/DDBJ databases">
        <title>A de novo genome assembly of a pear dwarfing rootstock.</title>
        <authorList>
            <person name="Wang F."/>
            <person name="Wang J."/>
            <person name="Li S."/>
            <person name="Zhang Y."/>
            <person name="Fang M."/>
            <person name="Ma L."/>
            <person name="Zhao Y."/>
            <person name="Jiang S."/>
        </authorList>
    </citation>
    <scope>NUCLEOTIDE SEQUENCE [LARGE SCALE GENOMIC DNA]</scope>
    <source>
        <strain evidence="1">S2</strain>
        <tissue evidence="1">Leaf</tissue>
    </source>
</reference>
<gene>
    <name evidence="1" type="ORF">D8674_020718</name>
</gene>
<name>A0A5N5HNJ1_9ROSA</name>
<comment type="caution">
    <text evidence="1">The sequence shown here is derived from an EMBL/GenBank/DDBJ whole genome shotgun (WGS) entry which is preliminary data.</text>
</comment>
<reference evidence="1 2" key="1">
    <citation type="submission" date="2019-09" db="EMBL/GenBank/DDBJ databases">
        <authorList>
            <person name="Ou C."/>
        </authorList>
    </citation>
    <scope>NUCLEOTIDE SEQUENCE [LARGE SCALE GENOMIC DNA]</scope>
    <source>
        <strain evidence="1">S2</strain>
        <tissue evidence="1">Leaf</tissue>
    </source>
</reference>
<evidence type="ECO:0000313" key="2">
    <source>
        <dbReference type="Proteomes" id="UP000327157"/>
    </source>
</evidence>
<dbReference type="EMBL" id="SMOL01000157">
    <property type="protein sequence ID" value="KAB2627100.1"/>
    <property type="molecule type" value="Genomic_DNA"/>
</dbReference>
<accession>A0A5N5HNJ1</accession>
<dbReference type="AlphaFoldDB" id="A0A5N5HNJ1"/>
<keyword evidence="1" id="KW-0675">Receptor</keyword>
<reference evidence="2" key="2">
    <citation type="submission" date="2019-10" db="EMBL/GenBank/DDBJ databases">
        <title>A de novo genome assembly of a pear dwarfing rootstock.</title>
        <authorList>
            <person name="Wang F."/>
            <person name="Wang J."/>
            <person name="Li S."/>
            <person name="Zhang Y."/>
            <person name="Fang M."/>
            <person name="Ma L."/>
            <person name="Zhao Y."/>
            <person name="Jiang S."/>
        </authorList>
    </citation>
    <scope>NUCLEOTIDE SEQUENCE [LARGE SCALE GENOMIC DNA]</scope>
</reference>